<dbReference type="InterPro" id="IPR036869">
    <property type="entry name" value="J_dom_sf"/>
</dbReference>
<dbReference type="PROSITE" id="PS50076">
    <property type="entry name" value="DNAJ_2"/>
    <property type="match status" value="1"/>
</dbReference>
<dbReference type="SMART" id="SM00271">
    <property type="entry name" value="DnaJ"/>
    <property type="match status" value="1"/>
</dbReference>
<dbReference type="Pfam" id="PF00226">
    <property type="entry name" value="DnaJ"/>
    <property type="match status" value="1"/>
</dbReference>
<dbReference type="InterPro" id="IPR001623">
    <property type="entry name" value="DnaJ_domain"/>
</dbReference>
<dbReference type="CDD" id="cd06257">
    <property type="entry name" value="DnaJ"/>
    <property type="match status" value="1"/>
</dbReference>
<proteinExistence type="predicted"/>
<keyword evidence="5" id="KW-1185">Reference proteome</keyword>
<dbReference type="Gene3D" id="1.10.287.110">
    <property type="entry name" value="DnaJ domain"/>
    <property type="match status" value="1"/>
</dbReference>
<dbReference type="RefSeq" id="WP_114585804.1">
    <property type="nucleotide sequence ID" value="NZ_CP031150.1"/>
</dbReference>
<dbReference type="KEGG" id="haj:DU500_09620"/>
<dbReference type="Proteomes" id="UP000253273">
    <property type="component" value="Chromosome"/>
</dbReference>
<feature type="domain" description="J" evidence="3">
    <location>
        <begin position="145"/>
        <end position="198"/>
    </location>
</feature>
<gene>
    <name evidence="4" type="ORF">DU500_09620</name>
</gene>
<feature type="transmembrane region" description="Helical" evidence="2">
    <location>
        <begin position="12"/>
        <end position="33"/>
    </location>
</feature>
<sequence>MLPEWVQLLPPWMLAGVGMGAAAVVLVAGIFVAGDRLFPTAPTDRGPRIDGTDRRRGEIRTYLGSIGERYVEDADVEGYTVAFYLPEREVAITFDPQAFFAIERSGTHAILCEHEMPGHQLGRRLPFRTPDQGRRAGRTSTRIGAAFDRLGLPPTADTDEVKAAYRQRVKHVHPDHGGDSESFKRLQDAYATAKEHAD</sequence>
<evidence type="ECO:0000313" key="5">
    <source>
        <dbReference type="Proteomes" id="UP000253273"/>
    </source>
</evidence>
<dbReference type="OrthoDB" id="10608at2157"/>
<dbReference type="EMBL" id="CP031150">
    <property type="protein sequence ID" value="AXG06666.1"/>
    <property type="molecule type" value="Genomic_DNA"/>
</dbReference>
<accession>A0A345E394</accession>
<evidence type="ECO:0000313" key="4">
    <source>
        <dbReference type="EMBL" id="AXG06666.1"/>
    </source>
</evidence>
<keyword evidence="2" id="KW-0812">Transmembrane</keyword>
<feature type="region of interest" description="Disordered" evidence="1">
    <location>
        <begin position="170"/>
        <end position="198"/>
    </location>
</feature>
<organism evidence="4 5">
    <name type="scientific">Haloplanus rubicundus</name>
    <dbReference type="NCBI Taxonomy" id="1547898"/>
    <lineage>
        <taxon>Archaea</taxon>
        <taxon>Methanobacteriati</taxon>
        <taxon>Methanobacteriota</taxon>
        <taxon>Stenosarchaea group</taxon>
        <taxon>Halobacteria</taxon>
        <taxon>Halobacteriales</taxon>
        <taxon>Haloferacaceae</taxon>
        <taxon>Haloplanus</taxon>
    </lineage>
</organism>
<protein>
    <submittedName>
        <fullName evidence="4">J domain-containing protein</fullName>
    </submittedName>
</protein>
<evidence type="ECO:0000256" key="2">
    <source>
        <dbReference type="SAM" id="Phobius"/>
    </source>
</evidence>
<evidence type="ECO:0000256" key="1">
    <source>
        <dbReference type="SAM" id="MobiDB-lite"/>
    </source>
</evidence>
<reference evidence="4 5" key="1">
    <citation type="submission" date="2018-07" db="EMBL/GenBank/DDBJ databases">
        <title>Genome sequences of Haloplanus sp. CBA1113.</title>
        <authorList>
            <person name="Kim Y.B."/>
            <person name="Roh S.W."/>
        </authorList>
    </citation>
    <scope>NUCLEOTIDE SEQUENCE [LARGE SCALE GENOMIC DNA]</scope>
    <source>
        <strain evidence="4 5">CBA1113</strain>
    </source>
</reference>
<feature type="compositionally biased region" description="Basic and acidic residues" evidence="1">
    <location>
        <begin position="172"/>
        <end position="198"/>
    </location>
</feature>
<dbReference type="SUPFAM" id="SSF46565">
    <property type="entry name" value="Chaperone J-domain"/>
    <property type="match status" value="1"/>
</dbReference>
<keyword evidence="2" id="KW-1133">Transmembrane helix</keyword>
<keyword evidence="2" id="KW-0472">Membrane</keyword>
<evidence type="ECO:0000259" key="3">
    <source>
        <dbReference type="PROSITE" id="PS50076"/>
    </source>
</evidence>
<dbReference type="GeneID" id="37283643"/>
<name>A0A345E394_9EURY</name>
<dbReference type="AlphaFoldDB" id="A0A345E394"/>